<reference evidence="4 5" key="1">
    <citation type="submission" date="2022-05" db="EMBL/GenBank/DDBJ databases">
        <authorList>
            <consortium name="Genoscope - CEA"/>
            <person name="William W."/>
        </authorList>
    </citation>
    <scope>NUCLEOTIDE SEQUENCE [LARGE SCALE GENOMIC DNA]</scope>
</reference>
<feature type="domain" description="Disintegrin" evidence="2">
    <location>
        <begin position="423"/>
        <end position="513"/>
    </location>
</feature>
<dbReference type="PROSITE" id="PS50214">
    <property type="entry name" value="DISINTEGRIN_2"/>
    <property type="match status" value="1"/>
</dbReference>
<comment type="caution">
    <text evidence="1">Lacks conserved residue(s) required for the propagation of feature annotation.</text>
</comment>
<comment type="caution">
    <text evidence="4">The sequence shown here is derived from an EMBL/GenBank/DDBJ whole genome shotgun (WGS) entry which is preliminary data.</text>
</comment>
<dbReference type="PROSITE" id="PS50215">
    <property type="entry name" value="ADAM_MEPRO"/>
    <property type="match status" value="1"/>
</dbReference>
<dbReference type="Gene3D" id="4.10.70.10">
    <property type="entry name" value="Disintegrin domain"/>
    <property type="match status" value="1"/>
</dbReference>
<dbReference type="InterPro" id="IPR032029">
    <property type="entry name" value="ADAM17_MPD"/>
</dbReference>
<dbReference type="InterPro" id="IPR024079">
    <property type="entry name" value="MetalloPept_cat_dom_sf"/>
</dbReference>
<evidence type="ECO:0000259" key="3">
    <source>
        <dbReference type="PROSITE" id="PS50215"/>
    </source>
</evidence>
<sequence length="592" mass="66474">MNLEFLFCHAGKIGVLTHYETLHTKDILHGFHKRDASTQEKVVSFTTLGRHFRLHLVPHVELFSEDFHAYSVGEDNEKIEIAVIDKDSFYKGYDEGDPLSHVRAHVDDGVLSASIDTKEDTYVIEPGSGKEWELSCKSELSVAMGRRVEKRTFSFCGHDSNDSTVYYKKDVAPDMRSGRKRRVTSTLIRCTLALVADYSFFKEMGGRDTRQSLNYMIGVADRVDKIYWDTEWSSEYKGYGFEITEVTVHTEPGPDDHYNMERPDIWPIKELLRTFSKEDWRKYCLAHLFTYQDFADGVIGLAYVGNPKRNAVGGICTERYFTNNTWLYPNTGLSSSINWGRRLLTGEADIVTAHRHNFGSEHDPDTLECAPADNQKDGGKYIMYPASVSGQLRNNKVFSPCSRRRILEVLKSKSEFCFTEPRTETCGNYKLEEGEECDPGGIVPEDSLCCTKECKLKKGALCSDGYDWPCCKNCTYKTTMGQSCRIADKTTCSAETLCDGNSPSCPNAPPMSDGTPCIDRGECRGGECKTFCEAKGLQPCKCSSDEDACKVCCQQVDTCIPYRTNDTGGTLNIFDGRPCQGEEAQGTCVQVK</sequence>
<dbReference type="PANTHER" id="PTHR45702:SF6">
    <property type="entry name" value="DISINTEGRIN AND METALLOPROTEINASE DOMAIN-CONTAINING PROTEIN 17"/>
    <property type="match status" value="1"/>
</dbReference>
<dbReference type="InterPro" id="IPR051489">
    <property type="entry name" value="ADAM_Metalloproteinase"/>
</dbReference>
<keyword evidence="5" id="KW-1185">Reference proteome</keyword>
<evidence type="ECO:0000313" key="4">
    <source>
        <dbReference type="EMBL" id="CAH3015297.1"/>
    </source>
</evidence>
<dbReference type="Pfam" id="PF13574">
    <property type="entry name" value="Reprolysin_2"/>
    <property type="match status" value="1"/>
</dbReference>
<accession>A0ABN8LDY7</accession>
<dbReference type="Proteomes" id="UP001159427">
    <property type="component" value="Unassembled WGS sequence"/>
</dbReference>
<dbReference type="SMART" id="SM00050">
    <property type="entry name" value="DISIN"/>
    <property type="match status" value="1"/>
</dbReference>
<evidence type="ECO:0000259" key="2">
    <source>
        <dbReference type="PROSITE" id="PS50214"/>
    </source>
</evidence>
<name>A0ABN8LDY7_9CNID</name>
<dbReference type="SUPFAM" id="SSF57552">
    <property type="entry name" value="Blood coagulation inhibitor (disintegrin)"/>
    <property type="match status" value="1"/>
</dbReference>
<dbReference type="EMBL" id="CALNXI010000021">
    <property type="protein sequence ID" value="CAH3015297.1"/>
    <property type="molecule type" value="Genomic_DNA"/>
</dbReference>
<protein>
    <submittedName>
        <fullName evidence="4">Uncharacterized protein</fullName>
    </submittedName>
</protein>
<dbReference type="InterPro" id="IPR001590">
    <property type="entry name" value="Peptidase_M12B"/>
</dbReference>
<dbReference type="Pfam" id="PF16698">
    <property type="entry name" value="ADAM17_MPD"/>
    <property type="match status" value="1"/>
</dbReference>
<dbReference type="InterPro" id="IPR001762">
    <property type="entry name" value="Disintegrin_dom"/>
</dbReference>
<dbReference type="Gene3D" id="4.10.70.30">
    <property type="match status" value="1"/>
</dbReference>
<dbReference type="Gene3D" id="3.40.390.10">
    <property type="entry name" value="Collagenase (Catalytic Domain)"/>
    <property type="match status" value="1"/>
</dbReference>
<proteinExistence type="predicted"/>
<dbReference type="SUPFAM" id="SSF55486">
    <property type="entry name" value="Metalloproteases ('zincins'), catalytic domain"/>
    <property type="match status" value="1"/>
</dbReference>
<dbReference type="InterPro" id="IPR036436">
    <property type="entry name" value="Disintegrin_dom_sf"/>
</dbReference>
<organism evidence="4 5">
    <name type="scientific">Porites evermanni</name>
    <dbReference type="NCBI Taxonomy" id="104178"/>
    <lineage>
        <taxon>Eukaryota</taxon>
        <taxon>Metazoa</taxon>
        <taxon>Cnidaria</taxon>
        <taxon>Anthozoa</taxon>
        <taxon>Hexacorallia</taxon>
        <taxon>Scleractinia</taxon>
        <taxon>Fungiina</taxon>
        <taxon>Poritidae</taxon>
        <taxon>Porites</taxon>
    </lineage>
</organism>
<feature type="non-terminal residue" evidence="4">
    <location>
        <position position="592"/>
    </location>
</feature>
<evidence type="ECO:0000313" key="5">
    <source>
        <dbReference type="Proteomes" id="UP001159427"/>
    </source>
</evidence>
<feature type="domain" description="Peptidase M12B" evidence="3">
    <location>
        <begin position="188"/>
        <end position="422"/>
    </location>
</feature>
<gene>
    <name evidence="4" type="ORF">PEVE_00014550</name>
</gene>
<evidence type="ECO:0000256" key="1">
    <source>
        <dbReference type="PROSITE-ProRule" id="PRU00276"/>
    </source>
</evidence>
<dbReference type="PANTHER" id="PTHR45702">
    <property type="entry name" value="ADAM10/ADAM17 METALLOPEPTIDASE FAMILY MEMBER"/>
    <property type="match status" value="1"/>
</dbReference>